<comment type="function">
    <text evidence="15 16">Catalyzes the condensation of ATP and 5-phosphoribose 1-diphosphate to form N'-(5'-phosphoribosyl)-ATP (PR-ATP). Has a crucial role in the pathway because the rate of histidine biosynthesis seems to be controlled primarily by regulation of HisG enzymatic activity.</text>
</comment>
<comment type="pathway">
    <text evidence="3 16">Amino-acid biosynthesis; L-histidine biosynthesis; L-histidine from 5-phospho-alpha-D-ribose 1-diphosphate: step 1/9.</text>
</comment>
<dbReference type="PANTHER" id="PTHR21403">
    <property type="entry name" value="ATP PHOSPHORIBOSYLTRANSFERASE ATP-PRTASE"/>
    <property type="match status" value="1"/>
</dbReference>
<comment type="subcellular location">
    <subcellularLocation>
        <location evidence="2 16">Cytoplasm</location>
    </subcellularLocation>
</comment>
<dbReference type="CDD" id="cd13595">
    <property type="entry name" value="PBP2_HisGs"/>
    <property type="match status" value="1"/>
</dbReference>
<comment type="catalytic activity">
    <reaction evidence="1 16">
        <text>1-(5-phospho-beta-D-ribosyl)-ATP + diphosphate = 5-phospho-alpha-D-ribose 1-diphosphate + ATP</text>
        <dbReference type="Rhea" id="RHEA:18473"/>
        <dbReference type="ChEBI" id="CHEBI:30616"/>
        <dbReference type="ChEBI" id="CHEBI:33019"/>
        <dbReference type="ChEBI" id="CHEBI:58017"/>
        <dbReference type="ChEBI" id="CHEBI:73183"/>
        <dbReference type="EC" id="2.4.2.17"/>
    </reaction>
</comment>
<dbReference type="EMBL" id="JAFBER010000005">
    <property type="protein sequence ID" value="MBM7645007.1"/>
    <property type="molecule type" value="Genomic_DNA"/>
</dbReference>
<dbReference type="InterPro" id="IPR024893">
    <property type="entry name" value="ATP_PRibTrfase_HisG_short"/>
</dbReference>
<keyword evidence="19" id="KW-1185">Reference proteome</keyword>
<evidence type="ECO:0000256" key="9">
    <source>
        <dbReference type="ARBA" id="ARBA00022605"/>
    </source>
</evidence>
<sequence>MAQELTVAMPKGRIFQDAAKLLRQAGIQLPADFENSRKLIISAENCSMKFILAKPVDVPTYVEYGGADIGIAGKDVLMEAESDVYEVLDLGISACHLAVAGLPDAAKRSSAYKVATKYPKTAARYFREQGEQVEVITLNGSIELAPLIGLADCIVDIVSTGRTLKENGLVEKEKISDITSRLIVNPVSYRLKKADIDQLIGKLTEVVKENLNGMDQKSGVEVLK</sequence>
<comment type="similarity">
    <text evidence="4 16">Belongs to the ATP phosphoribosyltransferase family. Short subfamily.</text>
</comment>
<dbReference type="SUPFAM" id="SSF53850">
    <property type="entry name" value="Periplasmic binding protein-like II"/>
    <property type="match status" value="1"/>
</dbReference>
<dbReference type="NCBIfam" id="TIGR00070">
    <property type="entry name" value="hisG"/>
    <property type="match status" value="1"/>
</dbReference>
<keyword evidence="13 16" id="KW-0067">ATP-binding</keyword>
<dbReference type="PANTHER" id="PTHR21403:SF8">
    <property type="entry name" value="ATP PHOSPHORIBOSYLTRANSFERASE"/>
    <property type="match status" value="1"/>
</dbReference>
<evidence type="ECO:0000256" key="1">
    <source>
        <dbReference type="ARBA" id="ARBA00000915"/>
    </source>
</evidence>
<gene>
    <name evidence="16" type="primary">hisG</name>
    <name evidence="18" type="ORF">JOD45_001216</name>
</gene>
<evidence type="ECO:0000256" key="12">
    <source>
        <dbReference type="ARBA" id="ARBA00022741"/>
    </source>
</evidence>
<dbReference type="EC" id="2.4.2.17" evidence="6 16"/>
<dbReference type="InterPro" id="IPR013820">
    <property type="entry name" value="ATP_PRibTrfase_cat"/>
</dbReference>
<evidence type="ECO:0000256" key="14">
    <source>
        <dbReference type="ARBA" id="ARBA00023102"/>
    </source>
</evidence>
<reference evidence="18 19" key="1">
    <citation type="submission" date="2021-01" db="EMBL/GenBank/DDBJ databases">
        <title>Genomic Encyclopedia of Type Strains, Phase IV (KMG-IV): sequencing the most valuable type-strain genomes for metagenomic binning, comparative biology and taxonomic classification.</title>
        <authorList>
            <person name="Goeker M."/>
        </authorList>
    </citation>
    <scope>NUCLEOTIDE SEQUENCE [LARGE SCALE GENOMIC DNA]</scope>
    <source>
        <strain evidence="18 19">DSM 28236</strain>
    </source>
</reference>
<dbReference type="GO" id="GO:0003879">
    <property type="term" value="F:ATP phosphoribosyltransferase activity"/>
    <property type="evidence" value="ECO:0007669"/>
    <property type="project" value="UniProtKB-EC"/>
</dbReference>
<protein>
    <recommendedName>
        <fullName evidence="7 16">ATP phosphoribosyltransferase</fullName>
        <shortName evidence="16">ATP-PRT</shortName>
        <shortName evidence="16">ATP-PRTase</shortName>
        <ecNumber evidence="6 16">2.4.2.17</ecNumber>
    </recommendedName>
</protein>
<evidence type="ECO:0000256" key="11">
    <source>
        <dbReference type="ARBA" id="ARBA00022679"/>
    </source>
</evidence>
<keyword evidence="14 16" id="KW-0368">Histidine biosynthesis</keyword>
<organism evidence="18 19">
    <name type="scientific">Scopulibacillus daqui</name>
    <dbReference type="NCBI Taxonomy" id="1469162"/>
    <lineage>
        <taxon>Bacteria</taxon>
        <taxon>Bacillati</taxon>
        <taxon>Bacillota</taxon>
        <taxon>Bacilli</taxon>
        <taxon>Bacillales</taxon>
        <taxon>Sporolactobacillaceae</taxon>
        <taxon>Scopulibacillus</taxon>
    </lineage>
</organism>
<comment type="subunit">
    <text evidence="5 16">Heteromultimer composed of HisG and HisZ subunits.</text>
</comment>
<evidence type="ECO:0000256" key="15">
    <source>
        <dbReference type="ARBA" id="ARBA00024861"/>
    </source>
</evidence>
<evidence type="ECO:0000256" key="13">
    <source>
        <dbReference type="ARBA" id="ARBA00022840"/>
    </source>
</evidence>
<evidence type="ECO:0000256" key="7">
    <source>
        <dbReference type="ARBA" id="ARBA00020998"/>
    </source>
</evidence>
<dbReference type="RefSeq" id="WP_205002951.1">
    <property type="nucleotide sequence ID" value="NZ_JAFBER010000005.1"/>
</dbReference>
<name>A0ABS2Q0F2_9BACL</name>
<keyword evidence="8 16" id="KW-0963">Cytoplasm</keyword>
<keyword evidence="12 16" id="KW-0547">Nucleotide-binding</keyword>
<dbReference type="InterPro" id="IPR018198">
    <property type="entry name" value="ATP_PRibTrfase_CS"/>
</dbReference>
<keyword evidence="10 16" id="KW-0328">Glycosyltransferase</keyword>
<evidence type="ECO:0000259" key="17">
    <source>
        <dbReference type="Pfam" id="PF01634"/>
    </source>
</evidence>
<comment type="domain">
    <text evidence="16">Lacks the C-terminal regulatory region which is replaced by HisZ.</text>
</comment>
<evidence type="ECO:0000256" key="4">
    <source>
        <dbReference type="ARBA" id="ARBA00009489"/>
    </source>
</evidence>
<keyword evidence="9 16" id="KW-0028">Amino-acid biosynthesis</keyword>
<evidence type="ECO:0000256" key="16">
    <source>
        <dbReference type="HAMAP-Rule" id="MF_01018"/>
    </source>
</evidence>
<evidence type="ECO:0000256" key="2">
    <source>
        <dbReference type="ARBA" id="ARBA00004496"/>
    </source>
</evidence>
<dbReference type="Pfam" id="PF01634">
    <property type="entry name" value="HisG"/>
    <property type="match status" value="1"/>
</dbReference>
<evidence type="ECO:0000313" key="18">
    <source>
        <dbReference type="EMBL" id="MBM7645007.1"/>
    </source>
</evidence>
<evidence type="ECO:0000256" key="8">
    <source>
        <dbReference type="ARBA" id="ARBA00022490"/>
    </source>
</evidence>
<keyword evidence="11 16" id="KW-0808">Transferase</keyword>
<evidence type="ECO:0000313" key="19">
    <source>
        <dbReference type="Proteomes" id="UP000808914"/>
    </source>
</evidence>
<feature type="domain" description="ATP phosphoribosyltransferase catalytic" evidence="17">
    <location>
        <begin position="54"/>
        <end position="204"/>
    </location>
</feature>
<dbReference type="Gene3D" id="3.40.190.10">
    <property type="entry name" value="Periplasmic binding protein-like II"/>
    <property type="match status" value="2"/>
</dbReference>
<accession>A0ABS2Q0F2</accession>
<evidence type="ECO:0000256" key="10">
    <source>
        <dbReference type="ARBA" id="ARBA00022676"/>
    </source>
</evidence>
<dbReference type="HAMAP" id="MF_01018">
    <property type="entry name" value="HisG_Short"/>
    <property type="match status" value="1"/>
</dbReference>
<dbReference type="Proteomes" id="UP000808914">
    <property type="component" value="Unassembled WGS sequence"/>
</dbReference>
<evidence type="ECO:0000256" key="5">
    <source>
        <dbReference type="ARBA" id="ARBA00011496"/>
    </source>
</evidence>
<proteinExistence type="inferred from homology"/>
<dbReference type="PROSITE" id="PS01316">
    <property type="entry name" value="ATP_P_PHORIBOSYLTR"/>
    <property type="match status" value="1"/>
</dbReference>
<evidence type="ECO:0000256" key="6">
    <source>
        <dbReference type="ARBA" id="ARBA00011946"/>
    </source>
</evidence>
<dbReference type="InterPro" id="IPR001348">
    <property type="entry name" value="ATP_PRibTrfase_HisG"/>
</dbReference>
<evidence type="ECO:0000256" key="3">
    <source>
        <dbReference type="ARBA" id="ARBA00004667"/>
    </source>
</evidence>
<comment type="caution">
    <text evidence="18">The sequence shown here is derived from an EMBL/GenBank/DDBJ whole genome shotgun (WGS) entry which is preliminary data.</text>
</comment>